<dbReference type="Proteomes" id="UP000029481">
    <property type="component" value="Chromosome"/>
</dbReference>
<dbReference type="AlphaFoldDB" id="A0A089PWZ3"/>
<accession>A0A089PWZ3</accession>
<keyword evidence="2" id="KW-1185">Reference proteome</keyword>
<gene>
    <name evidence="1" type="ORF">JT31_02030</name>
</gene>
<evidence type="ECO:0000313" key="2">
    <source>
        <dbReference type="Proteomes" id="UP000029481"/>
    </source>
</evidence>
<sequence>MEDIIFWRKEAIQSNKGPAPDPADLPPLDKPVPSTALSFKQQLMLAAVQGLCANPAHATSFDELSSMALHLAETLDQEEA</sequence>
<evidence type="ECO:0000313" key="1">
    <source>
        <dbReference type="EMBL" id="AIR03436.1"/>
    </source>
</evidence>
<reference evidence="1 2" key="1">
    <citation type="submission" date="2014-09" db="EMBL/GenBank/DDBJ databases">
        <title>Cedecea neteri SSMD04 Genome Sequencing.</title>
        <authorList>
            <person name="Tan J.-Y."/>
        </authorList>
    </citation>
    <scope>NUCLEOTIDE SEQUENCE [LARGE SCALE GENOMIC DNA]</scope>
    <source>
        <strain evidence="1 2">SSMD04</strain>
    </source>
</reference>
<organism evidence="1 2">
    <name type="scientific">Cedecea neteri</name>
    <dbReference type="NCBI Taxonomy" id="158822"/>
    <lineage>
        <taxon>Bacteria</taxon>
        <taxon>Pseudomonadati</taxon>
        <taxon>Pseudomonadota</taxon>
        <taxon>Gammaproteobacteria</taxon>
        <taxon>Enterobacterales</taxon>
        <taxon>Enterobacteriaceae</taxon>
        <taxon>Cedecea</taxon>
    </lineage>
</organism>
<dbReference type="EMBL" id="CP009451">
    <property type="protein sequence ID" value="AIR03436.1"/>
    <property type="molecule type" value="Genomic_DNA"/>
</dbReference>
<name>A0A089PWZ3_9ENTR</name>
<protein>
    <submittedName>
        <fullName evidence="1">Uncharacterized protein</fullName>
    </submittedName>
</protein>
<proteinExistence type="predicted"/>
<dbReference type="KEGG" id="cnt:JT31_02030"/>